<dbReference type="RefSeq" id="WP_232875997.1">
    <property type="nucleotide sequence ID" value="NZ_JAJSOJ010000002.1"/>
</dbReference>
<dbReference type="Pfam" id="PF24793">
    <property type="entry name" value="GINT1_N"/>
    <property type="match status" value="1"/>
</dbReference>
<reference evidence="2 3" key="1">
    <citation type="submission" date="2021-12" db="EMBL/GenBank/DDBJ databases">
        <title>Genome sequence of Acetobacter sicerae DmPark20a_162.</title>
        <authorList>
            <person name="Chaston J.M."/>
        </authorList>
    </citation>
    <scope>NUCLEOTIDE SEQUENCE [LARGE SCALE GENOMIC DNA]</scope>
    <source>
        <strain evidence="2 3">DmPark20a_162</strain>
    </source>
</reference>
<dbReference type="SUPFAM" id="SSF75005">
    <property type="entry name" value="Arabinanase/levansucrase/invertase"/>
    <property type="match status" value="1"/>
</dbReference>
<dbReference type="InterPro" id="IPR056442">
    <property type="entry name" value="GINT1_N"/>
</dbReference>
<sequence>MSIFRTEIWKTGVITAPIERIIEAGSIDPFPIHWLPLSGSFRSLSDPFGLWHKGDLYVLTTYYDYRTRKSVIKAFRLNGMFQVMEERIVLSEAWNLAYPTLIEEDGEIWMLPDPCGSGRLTLYRAIDFPWRWEAVPDFVFPSATINATPVKIDGQWWMFYTSADPATEALKLARSTHLAGPWGNIPVQRAKNDKNGSRMGGTPVVQDGAVVLPTRTGLNACGDCVRLISAPLPLSTTSSFDPGNELRAPTRCAPFAQGLHTLSAAGDVTFIDAKRIERNWLYRLIIGIKYKK</sequence>
<organism evidence="2 3">
    <name type="scientific">Acetobacter sicerae</name>
    <dbReference type="NCBI Taxonomy" id="85325"/>
    <lineage>
        <taxon>Bacteria</taxon>
        <taxon>Pseudomonadati</taxon>
        <taxon>Pseudomonadota</taxon>
        <taxon>Alphaproteobacteria</taxon>
        <taxon>Acetobacterales</taxon>
        <taxon>Acetobacteraceae</taxon>
        <taxon>Acetobacter</taxon>
    </lineage>
</organism>
<dbReference type="Gene3D" id="2.115.10.20">
    <property type="entry name" value="Glycosyl hydrolase domain, family 43"/>
    <property type="match status" value="1"/>
</dbReference>
<comment type="caution">
    <text evidence="2">The sequence shown here is derived from an EMBL/GenBank/DDBJ whole genome shotgun (WGS) entry which is preliminary data.</text>
</comment>
<protein>
    <recommendedName>
        <fullName evidence="1">Glucosamine inositolphosphorylceramide transferase 1 N-terminal domain-containing protein</fullName>
    </recommendedName>
</protein>
<dbReference type="Proteomes" id="UP001521074">
    <property type="component" value="Unassembled WGS sequence"/>
</dbReference>
<evidence type="ECO:0000313" key="3">
    <source>
        <dbReference type="Proteomes" id="UP001521074"/>
    </source>
</evidence>
<dbReference type="EMBL" id="JAJSOJ010000002">
    <property type="protein sequence ID" value="MCE0742372.1"/>
    <property type="molecule type" value="Genomic_DNA"/>
</dbReference>
<proteinExistence type="predicted"/>
<keyword evidence="3" id="KW-1185">Reference proteome</keyword>
<gene>
    <name evidence="2" type="ORF">LWC05_00460</name>
</gene>
<evidence type="ECO:0000259" key="1">
    <source>
        <dbReference type="Pfam" id="PF24793"/>
    </source>
</evidence>
<name>A0ABS8VTY3_9PROT</name>
<feature type="domain" description="Glucosamine inositolphosphorylceramide transferase 1 N-terminal" evidence="1">
    <location>
        <begin position="86"/>
        <end position="227"/>
    </location>
</feature>
<accession>A0ABS8VTY3</accession>
<dbReference type="InterPro" id="IPR023296">
    <property type="entry name" value="Glyco_hydro_beta-prop_sf"/>
</dbReference>
<evidence type="ECO:0000313" key="2">
    <source>
        <dbReference type="EMBL" id="MCE0742372.1"/>
    </source>
</evidence>